<feature type="compositionally biased region" description="Basic and acidic residues" evidence="1">
    <location>
        <begin position="113"/>
        <end position="130"/>
    </location>
</feature>
<dbReference type="AlphaFoldDB" id="A0A7S3KJ88"/>
<feature type="compositionally biased region" description="Basic and acidic residues" evidence="1">
    <location>
        <begin position="1"/>
        <end position="15"/>
    </location>
</feature>
<proteinExistence type="predicted"/>
<evidence type="ECO:0000256" key="1">
    <source>
        <dbReference type="SAM" id="MobiDB-lite"/>
    </source>
</evidence>
<organism evidence="2">
    <name type="scientific">Euplotes crassus</name>
    <dbReference type="NCBI Taxonomy" id="5936"/>
    <lineage>
        <taxon>Eukaryota</taxon>
        <taxon>Sar</taxon>
        <taxon>Alveolata</taxon>
        <taxon>Ciliophora</taxon>
        <taxon>Intramacronucleata</taxon>
        <taxon>Spirotrichea</taxon>
        <taxon>Hypotrichia</taxon>
        <taxon>Euplotida</taxon>
        <taxon>Euplotidae</taxon>
        <taxon>Moneuplotes</taxon>
    </lineage>
</organism>
<evidence type="ECO:0000313" key="3">
    <source>
        <dbReference type="EMBL" id="CAE0384053.1"/>
    </source>
</evidence>
<reference evidence="2" key="1">
    <citation type="submission" date="2021-01" db="EMBL/GenBank/DDBJ databases">
        <authorList>
            <person name="Corre E."/>
            <person name="Pelletier E."/>
            <person name="Niang G."/>
            <person name="Scheremetjew M."/>
            <person name="Finn R."/>
            <person name="Kale V."/>
            <person name="Holt S."/>
            <person name="Cochrane G."/>
            <person name="Meng A."/>
            <person name="Brown T."/>
            <person name="Cohen L."/>
        </authorList>
    </citation>
    <scope>NUCLEOTIDE SEQUENCE</scope>
    <source>
        <strain evidence="2">CT5</strain>
    </source>
</reference>
<evidence type="ECO:0000313" key="2">
    <source>
        <dbReference type="EMBL" id="CAE0384047.1"/>
    </source>
</evidence>
<sequence length="130" mass="13951">MFKDTQDIDPEKSSEEESSEESSSENTEEAKIELPPFPGQSPLEGAGTLPVPVSKEGTPKPDEKKEASDVPKESTPAKEGTPAPPEDISRINFNPVPQAADPLTMTGASLVARDVHSLDQNPDPKEESKQ</sequence>
<dbReference type="EMBL" id="HBIK01018992">
    <property type="protein sequence ID" value="CAE0384047.1"/>
    <property type="molecule type" value="Transcribed_RNA"/>
</dbReference>
<dbReference type="EMBL" id="HBIK01019004">
    <property type="protein sequence ID" value="CAE0384053.1"/>
    <property type="molecule type" value="Transcribed_RNA"/>
</dbReference>
<feature type="compositionally biased region" description="Acidic residues" evidence="1">
    <location>
        <begin position="16"/>
        <end position="27"/>
    </location>
</feature>
<feature type="compositionally biased region" description="Basic and acidic residues" evidence="1">
    <location>
        <begin position="57"/>
        <end position="76"/>
    </location>
</feature>
<feature type="region of interest" description="Disordered" evidence="1">
    <location>
        <begin position="1"/>
        <end position="130"/>
    </location>
</feature>
<protein>
    <submittedName>
        <fullName evidence="2">Uncharacterized protein</fullName>
    </submittedName>
</protein>
<gene>
    <name evidence="2" type="ORF">ECRA1380_LOCUS9010</name>
    <name evidence="3" type="ORF">ECRA1380_LOCUS9016</name>
</gene>
<name>A0A7S3KJ88_EUPCR</name>
<accession>A0A7S3KJ88</accession>